<feature type="compositionally biased region" description="Basic and acidic residues" evidence="1">
    <location>
        <begin position="73"/>
        <end position="82"/>
    </location>
</feature>
<feature type="region of interest" description="Disordered" evidence="1">
    <location>
        <begin position="73"/>
        <end position="98"/>
    </location>
</feature>
<sequence>MSTGLAASEFLKVDNLPQLMDLVSKWAPAVQAATLADLVEDLNEPDLNEMGVLEIAAARAAWGARERLPELEADRQRMIAERRQRRRDQGSNQPRPTD</sequence>
<evidence type="ECO:0000313" key="2">
    <source>
        <dbReference type="EMBL" id="MBB2501176.1"/>
    </source>
</evidence>
<dbReference type="EMBL" id="JACJHR010000025">
    <property type="protein sequence ID" value="MBB2501176.1"/>
    <property type="molecule type" value="Genomic_DNA"/>
</dbReference>
<evidence type="ECO:0000313" key="3">
    <source>
        <dbReference type="Proteomes" id="UP000550260"/>
    </source>
</evidence>
<protein>
    <submittedName>
        <fullName evidence="2">Uncharacterized protein</fullName>
    </submittedName>
</protein>
<dbReference type="Proteomes" id="UP000550260">
    <property type="component" value="Unassembled WGS sequence"/>
</dbReference>
<reference evidence="2 3" key="1">
    <citation type="submission" date="2020-08" db="EMBL/GenBank/DDBJ databases">
        <title>Amycolatopsis echigonensis JCM 21831.</title>
        <authorList>
            <person name="Tedsree N."/>
            <person name="Kuncharoen N."/>
            <person name="Likhitwitayawuid K."/>
            <person name="Tanasupawat S."/>
        </authorList>
    </citation>
    <scope>NUCLEOTIDE SEQUENCE [LARGE SCALE GENOMIC DNA]</scope>
    <source>
        <strain evidence="2 3">JCM 21831</strain>
    </source>
</reference>
<gene>
    <name evidence="2" type="ORF">H5411_18825</name>
</gene>
<dbReference type="AlphaFoldDB" id="A0A8E1VZG8"/>
<comment type="caution">
    <text evidence="2">The sequence shown here is derived from an EMBL/GenBank/DDBJ whole genome shotgun (WGS) entry which is preliminary data.</text>
</comment>
<accession>A0A8E1VZG8</accession>
<organism evidence="2 3">
    <name type="scientific">Amycolatopsis echigonensis</name>
    <dbReference type="NCBI Taxonomy" id="2576905"/>
    <lineage>
        <taxon>Bacteria</taxon>
        <taxon>Bacillati</taxon>
        <taxon>Actinomycetota</taxon>
        <taxon>Actinomycetes</taxon>
        <taxon>Pseudonocardiales</taxon>
        <taxon>Pseudonocardiaceae</taxon>
        <taxon>Amycolatopsis</taxon>
    </lineage>
</organism>
<dbReference type="RefSeq" id="WP_143271346.1">
    <property type="nucleotide sequence ID" value="NZ_JACJHR010000025.1"/>
</dbReference>
<evidence type="ECO:0000256" key="1">
    <source>
        <dbReference type="SAM" id="MobiDB-lite"/>
    </source>
</evidence>
<proteinExistence type="predicted"/>
<name>A0A8E1VZG8_9PSEU</name>